<reference evidence="1 2" key="1">
    <citation type="journal article" date="2011" name="J. Bacteriol.">
        <title>Complete genome of the cellulolytic ruminal bacterium Ruminococcus albus 7.</title>
        <authorList>
            <person name="Suen G."/>
            <person name="Stevenson D.M."/>
            <person name="Bruce D.C."/>
            <person name="Chertkov O."/>
            <person name="Copeland A."/>
            <person name="Cheng J.F."/>
            <person name="Detter C."/>
            <person name="Detter J.C."/>
            <person name="Goodwin L.A."/>
            <person name="Han C.S."/>
            <person name="Hauser L.J."/>
            <person name="Ivanova N.N."/>
            <person name="Kyrpides N.C."/>
            <person name="Land M.L."/>
            <person name="Lapidus A."/>
            <person name="Lucas S."/>
            <person name="Ovchinnikova G."/>
            <person name="Pitluck S."/>
            <person name="Tapia R."/>
            <person name="Woyke T."/>
            <person name="Boyum J."/>
            <person name="Mead D."/>
            <person name="Weimer P.J."/>
        </authorList>
    </citation>
    <scope>NUCLEOTIDE SEQUENCE [LARGE SCALE GENOMIC DNA]</scope>
    <source>
        <strain evidence="2">ATCC 27210 / DSM 20455 / JCM 14654 / NCDO 2250 / 7</strain>
    </source>
</reference>
<dbReference type="STRING" id="697329.Rumal_2099"/>
<protein>
    <recommendedName>
        <fullName evidence="3">DUF1490 domain-containing protein</fullName>
    </recommendedName>
</protein>
<dbReference type="OrthoDB" id="1932911at2"/>
<dbReference type="eggNOG" id="ENOG50330JY">
    <property type="taxonomic scope" value="Bacteria"/>
</dbReference>
<proteinExistence type="predicted"/>
<evidence type="ECO:0008006" key="3">
    <source>
        <dbReference type="Google" id="ProtNLM"/>
    </source>
</evidence>
<dbReference type="KEGG" id="ral:Rumal_2099"/>
<evidence type="ECO:0000313" key="1">
    <source>
        <dbReference type="EMBL" id="ADU22587.1"/>
    </source>
</evidence>
<dbReference type="Pfam" id="PF19605">
    <property type="entry name" value="DUF6110"/>
    <property type="match status" value="1"/>
</dbReference>
<organism evidence="1 2">
    <name type="scientific">Ruminococcus albus (strain ATCC 27210 / DSM 20455 / JCM 14654 / NCDO 2250 / 7)</name>
    <dbReference type="NCBI Taxonomy" id="697329"/>
    <lineage>
        <taxon>Bacteria</taxon>
        <taxon>Bacillati</taxon>
        <taxon>Bacillota</taxon>
        <taxon>Clostridia</taxon>
        <taxon>Eubacteriales</taxon>
        <taxon>Oscillospiraceae</taxon>
        <taxon>Ruminococcus</taxon>
    </lineage>
</organism>
<gene>
    <name evidence="1" type="ordered locus">Rumal_2099</name>
</gene>
<evidence type="ECO:0000313" key="2">
    <source>
        <dbReference type="Proteomes" id="UP000006919"/>
    </source>
</evidence>
<sequence>MICLPWKKLGLFAGGLLFGTAGIKILSSQDAKKCYTNVTAAVLRAKDCVMGTVTNVRENCDDILSDAKEINAERAAADAEAVIADEQNQTK</sequence>
<dbReference type="AlphaFoldDB" id="E6UBG7"/>
<dbReference type="Proteomes" id="UP000006919">
    <property type="component" value="Chromosome"/>
</dbReference>
<accession>E6UBG7</accession>
<dbReference type="RefSeq" id="WP_013498744.1">
    <property type="nucleotide sequence ID" value="NC_014833.1"/>
</dbReference>
<dbReference type="EMBL" id="CP002403">
    <property type="protein sequence ID" value="ADU22587.1"/>
    <property type="molecule type" value="Genomic_DNA"/>
</dbReference>
<dbReference type="HOGENOM" id="CLU_151795_0_0_9"/>
<name>E6UBG7_RUMA7</name>
<dbReference type="InterPro" id="IPR046092">
    <property type="entry name" value="DUF6110"/>
</dbReference>